<reference evidence="1 2" key="1">
    <citation type="submission" date="2020-03" db="EMBL/GenBank/DDBJ databases">
        <authorList>
            <person name="Lai Q."/>
        </authorList>
    </citation>
    <scope>NUCLEOTIDE SEQUENCE [LARGE SCALE GENOMIC DNA]</scope>
    <source>
        <strain evidence="1 2">CCUG 25036</strain>
    </source>
</reference>
<accession>A0A7X5UCP2</accession>
<dbReference type="Proteomes" id="UP000490980">
    <property type="component" value="Unassembled WGS sequence"/>
</dbReference>
<dbReference type="EMBL" id="JAARLZ010000010">
    <property type="protein sequence ID" value="NII08081.1"/>
    <property type="molecule type" value="Genomic_DNA"/>
</dbReference>
<protein>
    <submittedName>
        <fullName evidence="1">Uncharacterized protein</fullName>
    </submittedName>
</protein>
<organism evidence="1 2">
    <name type="scientific">Luteibacter anthropi</name>
    <dbReference type="NCBI Taxonomy" id="564369"/>
    <lineage>
        <taxon>Bacteria</taxon>
        <taxon>Pseudomonadati</taxon>
        <taxon>Pseudomonadota</taxon>
        <taxon>Gammaproteobacteria</taxon>
        <taxon>Lysobacterales</taxon>
        <taxon>Rhodanobacteraceae</taxon>
        <taxon>Luteibacter</taxon>
    </lineage>
</organism>
<evidence type="ECO:0000313" key="2">
    <source>
        <dbReference type="Proteomes" id="UP000490980"/>
    </source>
</evidence>
<gene>
    <name evidence="1" type="ORF">HBF25_16980</name>
</gene>
<keyword evidence="2" id="KW-1185">Reference proteome</keyword>
<evidence type="ECO:0000313" key="1">
    <source>
        <dbReference type="EMBL" id="NII08081.1"/>
    </source>
</evidence>
<proteinExistence type="predicted"/>
<sequence length="67" mass="7606">MDIESISAKADVTTWQAYAEAMQSVLTEYMAETELLNQRCVARAMSGVNVLYRMGLQCTRQANVRRM</sequence>
<dbReference type="AlphaFoldDB" id="A0A7X5UCP2"/>
<name>A0A7X5UCP2_9GAMM</name>
<dbReference type="RefSeq" id="WP_166950486.1">
    <property type="nucleotide sequence ID" value="NZ_JAARLZ010000010.1"/>
</dbReference>
<comment type="caution">
    <text evidence="1">The sequence shown here is derived from an EMBL/GenBank/DDBJ whole genome shotgun (WGS) entry which is preliminary data.</text>
</comment>